<dbReference type="InterPro" id="IPR000276">
    <property type="entry name" value="GPCR_Rhodpsn"/>
</dbReference>
<name>A0A8S9ZY88_9BILA</name>
<feature type="transmembrane region" description="Helical" evidence="5">
    <location>
        <begin position="79"/>
        <end position="104"/>
    </location>
</feature>
<organism evidence="7 8">
    <name type="scientific">Meloidogyne graminicola</name>
    <dbReference type="NCBI Taxonomy" id="189291"/>
    <lineage>
        <taxon>Eukaryota</taxon>
        <taxon>Metazoa</taxon>
        <taxon>Ecdysozoa</taxon>
        <taxon>Nematoda</taxon>
        <taxon>Chromadorea</taxon>
        <taxon>Rhabditida</taxon>
        <taxon>Tylenchina</taxon>
        <taxon>Tylenchomorpha</taxon>
        <taxon>Tylenchoidea</taxon>
        <taxon>Meloidogynidae</taxon>
        <taxon>Meloidogyninae</taxon>
        <taxon>Meloidogyne</taxon>
    </lineage>
</organism>
<accession>A0A8S9ZY88</accession>
<dbReference type="PROSITE" id="PS50262">
    <property type="entry name" value="G_PROTEIN_RECEP_F1_2"/>
    <property type="match status" value="1"/>
</dbReference>
<protein>
    <recommendedName>
        <fullName evidence="6">G-protein coupled receptors family 1 profile domain-containing protein</fullName>
    </recommendedName>
</protein>
<comment type="subcellular location">
    <subcellularLocation>
        <location evidence="1">Membrane</location>
    </subcellularLocation>
</comment>
<evidence type="ECO:0000313" key="7">
    <source>
        <dbReference type="EMBL" id="KAF7638220.1"/>
    </source>
</evidence>
<dbReference type="EMBL" id="JABEBT010000013">
    <property type="protein sequence ID" value="KAF7638220.1"/>
    <property type="molecule type" value="Genomic_DNA"/>
</dbReference>
<dbReference type="SUPFAM" id="SSF81321">
    <property type="entry name" value="Family A G protein-coupled receptor-like"/>
    <property type="match status" value="1"/>
</dbReference>
<dbReference type="Gene3D" id="1.20.1070.10">
    <property type="entry name" value="Rhodopsin 7-helix transmembrane proteins"/>
    <property type="match status" value="1"/>
</dbReference>
<keyword evidence="8" id="KW-1185">Reference proteome</keyword>
<keyword evidence="3 5" id="KW-1133">Transmembrane helix</keyword>
<sequence>MTINDQSCSNIIYQFRQIYVCIYKYFPFSQYYWSYFFVQPSAIVLLNAAYFHIIMLAINRFHAVFFPFNYQKCWEKKNIKYFILIIWLINFIWSTLQYIITIYFDNNEFIYKIIVNGLFVYDDLEILITICISIPLYTALKNP</sequence>
<feature type="domain" description="G-protein coupled receptors family 1 profile" evidence="6">
    <location>
        <begin position="48"/>
        <end position="143"/>
    </location>
</feature>
<feature type="transmembrane region" description="Helical" evidence="5">
    <location>
        <begin position="32"/>
        <end position="58"/>
    </location>
</feature>
<dbReference type="GO" id="GO:0016020">
    <property type="term" value="C:membrane"/>
    <property type="evidence" value="ECO:0007669"/>
    <property type="project" value="UniProtKB-SubCell"/>
</dbReference>
<dbReference type="Proteomes" id="UP000605970">
    <property type="component" value="Unassembled WGS sequence"/>
</dbReference>
<dbReference type="CDD" id="cd00637">
    <property type="entry name" value="7tm_classA_rhodopsin-like"/>
    <property type="match status" value="1"/>
</dbReference>
<proteinExistence type="predicted"/>
<evidence type="ECO:0000256" key="1">
    <source>
        <dbReference type="ARBA" id="ARBA00004370"/>
    </source>
</evidence>
<evidence type="ECO:0000259" key="6">
    <source>
        <dbReference type="PROSITE" id="PS50262"/>
    </source>
</evidence>
<evidence type="ECO:0000256" key="3">
    <source>
        <dbReference type="ARBA" id="ARBA00022989"/>
    </source>
</evidence>
<evidence type="ECO:0000256" key="4">
    <source>
        <dbReference type="ARBA" id="ARBA00023136"/>
    </source>
</evidence>
<dbReference type="AlphaFoldDB" id="A0A8S9ZY88"/>
<keyword evidence="4 5" id="KW-0472">Membrane</keyword>
<dbReference type="InterPro" id="IPR017452">
    <property type="entry name" value="GPCR_Rhodpsn_7TM"/>
</dbReference>
<dbReference type="PROSITE" id="PS00237">
    <property type="entry name" value="G_PROTEIN_RECEP_F1_1"/>
    <property type="match status" value="1"/>
</dbReference>
<gene>
    <name evidence="7" type="ORF">Mgra_00002190</name>
</gene>
<keyword evidence="2 5" id="KW-0812">Transmembrane</keyword>
<evidence type="ECO:0000256" key="2">
    <source>
        <dbReference type="ARBA" id="ARBA00022692"/>
    </source>
</evidence>
<dbReference type="InterPro" id="IPR019430">
    <property type="entry name" value="7TM_GPCR_serpentine_rcpt_Srx"/>
</dbReference>
<feature type="transmembrane region" description="Helical" evidence="5">
    <location>
        <begin position="124"/>
        <end position="140"/>
    </location>
</feature>
<reference evidence="7" key="1">
    <citation type="journal article" date="2020" name="Ecol. Evol.">
        <title>Genome structure and content of the rice root-knot nematode (Meloidogyne graminicola).</title>
        <authorList>
            <person name="Phan N.T."/>
            <person name="Danchin E.G.J."/>
            <person name="Klopp C."/>
            <person name="Perfus-Barbeoch L."/>
            <person name="Kozlowski D.K."/>
            <person name="Koutsovoulos G.D."/>
            <person name="Lopez-Roques C."/>
            <person name="Bouchez O."/>
            <person name="Zahm M."/>
            <person name="Besnard G."/>
            <person name="Bellafiore S."/>
        </authorList>
    </citation>
    <scope>NUCLEOTIDE SEQUENCE</scope>
    <source>
        <strain evidence="7">VN-18</strain>
    </source>
</reference>
<comment type="caution">
    <text evidence="7">The sequence shown here is derived from an EMBL/GenBank/DDBJ whole genome shotgun (WGS) entry which is preliminary data.</text>
</comment>
<evidence type="ECO:0000256" key="5">
    <source>
        <dbReference type="SAM" id="Phobius"/>
    </source>
</evidence>
<dbReference type="Pfam" id="PF10328">
    <property type="entry name" value="7TM_GPCR_Srx"/>
    <property type="match status" value="1"/>
</dbReference>
<evidence type="ECO:0000313" key="8">
    <source>
        <dbReference type="Proteomes" id="UP000605970"/>
    </source>
</evidence>
<dbReference type="OrthoDB" id="5899886at2759"/>
<dbReference type="GO" id="GO:0004930">
    <property type="term" value="F:G protein-coupled receptor activity"/>
    <property type="evidence" value="ECO:0007669"/>
    <property type="project" value="InterPro"/>
</dbReference>